<gene>
    <name evidence="2" type="ORF">BKA67DRAFT_534371</name>
</gene>
<dbReference type="GeneID" id="70128749"/>
<dbReference type="OrthoDB" id="4752303at2759"/>
<dbReference type="RefSeq" id="XP_045959711.1">
    <property type="nucleotide sequence ID" value="XM_046099857.1"/>
</dbReference>
<organism evidence="2 3">
    <name type="scientific">Truncatella angustata</name>
    <dbReference type="NCBI Taxonomy" id="152316"/>
    <lineage>
        <taxon>Eukaryota</taxon>
        <taxon>Fungi</taxon>
        <taxon>Dikarya</taxon>
        <taxon>Ascomycota</taxon>
        <taxon>Pezizomycotina</taxon>
        <taxon>Sordariomycetes</taxon>
        <taxon>Xylariomycetidae</taxon>
        <taxon>Amphisphaeriales</taxon>
        <taxon>Sporocadaceae</taxon>
        <taxon>Truncatella</taxon>
    </lineage>
</organism>
<feature type="compositionally biased region" description="Basic residues" evidence="1">
    <location>
        <begin position="278"/>
        <end position="289"/>
    </location>
</feature>
<dbReference type="EMBL" id="JAGPXC010000003">
    <property type="protein sequence ID" value="KAH6655446.1"/>
    <property type="molecule type" value="Genomic_DNA"/>
</dbReference>
<feature type="compositionally biased region" description="Basic and acidic residues" evidence="1">
    <location>
        <begin position="58"/>
        <end position="67"/>
    </location>
</feature>
<evidence type="ECO:0000313" key="2">
    <source>
        <dbReference type="EMBL" id="KAH6655446.1"/>
    </source>
</evidence>
<feature type="region of interest" description="Disordered" evidence="1">
    <location>
        <begin position="154"/>
        <end position="179"/>
    </location>
</feature>
<feature type="region of interest" description="Disordered" evidence="1">
    <location>
        <begin position="278"/>
        <end position="318"/>
    </location>
</feature>
<keyword evidence="3" id="KW-1185">Reference proteome</keyword>
<reference evidence="2" key="1">
    <citation type="journal article" date="2021" name="Nat. Commun.">
        <title>Genetic determinants of endophytism in the Arabidopsis root mycobiome.</title>
        <authorList>
            <person name="Mesny F."/>
            <person name="Miyauchi S."/>
            <person name="Thiergart T."/>
            <person name="Pickel B."/>
            <person name="Atanasova L."/>
            <person name="Karlsson M."/>
            <person name="Huettel B."/>
            <person name="Barry K.W."/>
            <person name="Haridas S."/>
            <person name="Chen C."/>
            <person name="Bauer D."/>
            <person name="Andreopoulos W."/>
            <person name="Pangilinan J."/>
            <person name="LaButti K."/>
            <person name="Riley R."/>
            <person name="Lipzen A."/>
            <person name="Clum A."/>
            <person name="Drula E."/>
            <person name="Henrissat B."/>
            <person name="Kohler A."/>
            <person name="Grigoriev I.V."/>
            <person name="Martin F.M."/>
            <person name="Hacquard S."/>
        </authorList>
    </citation>
    <scope>NUCLEOTIDE SEQUENCE</scope>
    <source>
        <strain evidence="2">MPI-SDFR-AT-0073</strain>
    </source>
</reference>
<sequence length="318" mass="34737">MFGNFTFCQKKVNSGDTPELESDLSPKDVPTDWSSPQAVHLPATPVARPTFSTSNQNHNHESDHGSEQMETLVQKMSRQTLLSYHRSDGSLRGVPQVEDSETGWSLPMGGSTFSVPIPASLPSLAATNEKEYRDILPYKLVVDSTPLPSLASRAVPYKRDGSTSRLQYELPPPSDAPSPRAVREALMEKMIKHGVQCRVQPSMPDQTHAPKANMDQPMLDANIPTEELVPIEAGGLGGDDKNVSISLREAGMPSRIRYRRAGGNFTCLSAAEIASKNKNLKRSAVRMRRRPSDKPKPIGPVQLPTPPPEQDAINLSAV</sequence>
<name>A0A9P8ZXY8_9PEZI</name>
<evidence type="ECO:0000256" key="1">
    <source>
        <dbReference type="SAM" id="MobiDB-lite"/>
    </source>
</evidence>
<feature type="region of interest" description="Disordered" evidence="1">
    <location>
        <begin position="1"/>
        <end position="69"/>
    </location>
</feature>
<dbReference type="Proteomes" id="UP000758603">
    <property type="component" value="Unassembled WGS sequence"/>
</dbReference>
<protein>
    <submittedName>
        <fullName evidence="2">Uncharacterized protein</fullName>
    </submittedName>
</protein>
<accession>A0A9P8ZXY8</accession>
<evidence type="ECO:0000313" key="3">
    <source>
        <dbReference type="Proteomes" id="UP000758603"/>
    </source>
</evidence>
<comment type="caution">
    <text evidence="2">The sequence shown here is derived from an EMBL/GenBank/DDBJ whole genome shotgun (WGS) entry which is preliminary data.</text>
</comment>
<dbReference type="AlphaFoldDB" id="A0A9P8ZXY8"/>
<proteinExistence type="predicted"/>